<sequence>MKYTEKVKQIDWLAYNVVQLKVSKPADFQYSAGDAVEIKAKDQDPGPFTMTNLPDEDHLEFVIRIYKDHHGKTEAISKLKAGDEISFTAPFNTFKPKKRAVFLAGGTGITPFIAVMRSMQKAGELDDCLLLFSNKTRKDLFMEDELNEMLGQQYDNVITQDKEDPDYYGNIDEDYLKKRIEDLTRPMLVCGPPAFNEAMEKALKNIGVKEALIDLGS</sequence>
<keyword evidence="3" id="KW-1185">Reference proteome</keyword>
<dbReference type="InterPro" id="IPR017938">
    <property type="entry name" value="Riboflavin_synthase-like_b-brl"/>
</dbReference>
<evidence type="ECO:0000259" key="1">
    <source>
        <dbReference type="PROSITE" id="PS51384"/>
    </source>
</evidence>
<dbReference type="AlphaFoldDB" id="A0A0L8VG91"/>
<organism evidence="2 3">
    <name type="scientific">Sunxiuqinia dokdonensis</name>
    <dbReference type="NCBI Taxonomy" id="1409788"/>
    <lineage>
        <taxon>Bacteria</taxon>
        <taxon>Pseudomonadati</taxon>
        <taxon>Bacteroidota</taxon>
        <taxon>Bacteroidia</taxon>
        <taxon>Marinilabiliales</taxon>
        <taxon>Prolixibacteraceae</taxon>
        <taxon>Sunxiuqinia</taxon>
    </lineage>
</organism>
<dbReference type="Gene3D" id="3.40.50.80">
    <property type="entry name" value="Nucleotide-binding domain of ferredoxin-NADP reductase (FNR) module"/>
    <property type="match status" value="1"/>
</dbReference>
<dbReference type="InterPro" id="IPR013112">
    <property type="entry name" value="FAD-bd_8"/>
</dbReference>
<name>A0A0L8VG91_9BACT</name>
<dbReference type="Pfam" id="PF00175">
    <property type="entry name" value="NAD_binding_1"/>
    <property type="match status" value="1"/>
</dbReference>
<dbReference type="EMBL" id="LGIA01000002">
    <property type="protein sequence ID" value="KOH47167.1"/>
    <property type="molecule type" value="Genomic_DNA"/>
</dbReference>
<dbReference type="PRINTS" id="PR00410">
    <property type="entry name" value="PHEHYDRXLASE"/>
</dbReference>
<dbReference type="STRING" id="1409788.NC99_00290"/>
<dbReference type="Gene3D" id="2.40.30.10">
    <property type="entry name" value="Translation factors"/>
    <property type="match status" value="1"/>
</dbReference>
<dbReference type="InterPro" id="IPR050415">
    <property type="entry name" value="MRET"/>
</dbReference>
<dbReference type="PANTHER" id="PTHR47354:SF5">
    <property type="entry name" value="PROTEIN RFBI"/>
    <property type="match status" value="1"/>
</dbReference>
<dbReference type="RefSeq" id="WP_053178596.1">
    <property type="nucleotide sequence ID" value="NZ_LGIA01000002.1"/>
</dbReference>
<dbReference type="Proteomes" id="UP000036958">
    <property type="component" value="Unassembled WGS sequence"/>
</dbReference>
<dbReference type="PANTHER" id="PTHR47354">
    <property type="entry name" value="NADH OXIDOREDUCTASE HCR"/>
    <property type="match status" value="1"/>
</dbReference>
<dbReference type="Pfam" id="PF08022">
    <property type="entry name" value="FAD_binding_8"/>
    <property type="match status" value="1"/>
</dbReference>
<feature type="domain" description="FAD-binding FR-type" evidence="1">
    <location>
        <begin position="1"/>
        <end position="97"/>
    </location>
</feature>
<evidence type="ECO:0000313" key="2">
    <source>
        <dbReference type="EMBL" id="KOH47167.1"/>
    </source>
</evidence>
<proteinExistence type="predicted"/>
<comment type="caution">
    <text evidence="2">The sequence shown here is derived from an EMBL/GenBank/DDBJ whole genome shotgun (WGS) entry which is preliminary data.</text>
</comment>
<evidence type="ECO:0000313" key="3">
    <source>
        <dbReference type="Proteomes" id="UP000036958"/>
    </source>
</evidence>
<dbReference type="SUPFAM" id="SSF52343">
    <property type="entry name" value="Ferredoxin reductase-like, C-terminal NADP-linked domain"/>
    <property type="match status" value="1"/>
</dbReference>
<protein>
    <recommendedName>
        <fullName evidence="1">FAD-binding FR-type domain-containing protein</fullName>
    </recommendedName>
</protein>
<gene>
    <name evidence="2" type="ORF">NC99_00290</name>
</gene>
<dbReference type="InterPro" id="IPR001433">
    <property type="entry name" value="OxRdtase_FAD/NAD-bd"/>
</dbReference>
<dbReference type="InterPro" id="IPR039261">
    <property type="entry name" value="FNR_nucleotide-bd"/>
</dbReference>
<dbReference type="InterPro" id="IPR017927">
    <property type="entry name" value="FAD-bd_FR_type"/>
</dbReference>
<dbReference type="SUPFAM" id="SSF63380">
    <property type="entry name" value="Riboflavin synthase domain-like"/>
    <property type="match status" value="1"/>
</dbReference>
<dbReference type="GO" id="GO:0016491">
    <property type="term" value="F:oxidoreductase activity"/>
    <property type="evidence" value="ECO:0007669"/>
    <property type="project" value="InterPro"/>
</dbReference>
<accession>A0A0L8VG91</accession>
<dbReference type="OrthoDB" id="9789468at2"/>
<reference evidence="3" key="1">
    <citation type="submission" date="2015-07" db="EMBL/GenBank/DDBJ databases">
        <title>Genome sequencing of Sunxiuqinia dokdonensis strain SK.</title>
        <authorList>
            <person name="Ahn S."/>
            <person name="Kim B.-C."/>
        </authorList>
    </citation>
    <scope>NUCLEOTIDE SEQUENCE [LARGE SCALE GENOMIC DNA]</scope>
    <source>
        <strain evidence="3">SK</strain>
    </source>
</reference>
<dbReference type="PROSITE" id="PS51384">
    <property type="entry name" value="FAD_FR"/>
    <property type="match status" value="1"/>
</dbReference>